<keyword evidence="3" id="KW-0408">Iron</keyword>
<feature type="domain" description="F420-non-reducing hydrogenase iron-sulfur subunit D" evidence="5">
    <location>
        <begin position="13"/>
        <end position="71"/>
    </location>
</feature>
<evidence type="ECO:0000256" key="2">
    <source>
        <dbReference type="ARBA" id="ARBA00023002"/>
    </source>
</evidence>
<dbReference type="InterPro" id="IPR003813">
    <property type="entry name" value="MvhD/FlpD"/>
</dbReference>
<evidence type="ECO:0000256" key="3">
    <source>
        <dbReference type="ARBA" id="ARBA00023004"/>
    </source>
</evidence>
<dbReference type="Proteomes" id="UP000189933">
    <property type="component" value="Unassembled WGS sequence"/>
</dbReference>
<dbReference type="EMBL" id="FUXM01000031">
    <property type="protein sequence ID" value="SKA15730.1"/>
    <property type="molecule type" value="Genomic_DNA"/>
</dbReference>
<evidence type="ECO:0000313" key="6">
    <source>
        <dbReference type="EMBL" id="SKA15730.1"/>
    </source>
</evidence>
<evidence type="ECO:0000256" key="4">
    <source>
        <dbReference type="ARBA" id="ARBA00023014"/>
    </source>
</evidence>
<keyword evidence="4" id="KW-0411">Iron-sulfur</keyword>
<name>A0A1T4RIA9_9FIRM</name>
<accession>A0A1T4RIA9</accession>
<keyword evidence="7" id="KW-1185">Reference proteome</keyword>
<gene>
    <name evidence="6" type="ORF">SAMN02745885_02132</name>
</gene>
<organism evidence="6 7">
    <name type="scientific">Carboxydocella sporoproducens DSM 16521</name>
    <dbReference type="NCBI Taxonomy" id="1121270"/>
    <lineage>
        <taxon>Bacteria</taxon>
        <taxon>Bacillati</taxon>
        <taxon>Bacillota</taxon>
        <taxon>Clostridia</taxon>
        <taxon>Eubacteriales</taxon>
        <taxon>Clostridiales Family XVI. Incertae Sedis</taxon>
        <taxon>Carboxydocella</taxon>
    </lineage>
</organism>
<keyword evidence="1" id="KW-0479">Metal-binding</keyword>
<evidence type="ECO:0000259" key="5">
    <source>
        <dbReference type="Pfam" id="PF02662"/>
    </source>
</evidence>
<sequence>MSLENKQDWEPKIVGFACNWCSYAGADSAGVSRFQYPATIRVVRVPCSGRVNPQFVIRAFQRGADGVLVAG</sequence>
<dbReference type="GO" id="GO:0046872">
    <property type="term" value="F:metal ion binding"/>
    <property type="evidence" value="ECO:0007669"/>
    <property type="project" value="UniProtKB-KW"/>
</dbReference>
<evidence type="ECO:0000313" key="7">
    <source>
        <dbReference type="Proteomes" id="UP000189933"/>
    </source>
</evidence>
<protein>
    <submittedName>
        <fullName evidence="6">Methyl-viologen-reducing hydrogenase, delta subunit</fullName>
    </submittedName>
</protein>
<reference evidence="7" key="1">
    <citation type="submission" date="2017-02" db="EMBL/GenBank/DDBJ databases">
        <authorList>
            <person name="Varghese N."/>
            <person name="Submissions S."/>
        </authorList>
    </citation>
    <scope>NUCLEOTIDE SEQUENCE [LARGE SCALE GENOMIC DNA]</scope>
    <source>
        <strain evidence="7">DSM 16521</strain>
    </source>
</reference>
<dbReference type="GO" id="GO:0016491">
    <property type="term" value="F:oxidoreductase activity"/>
    <property type="evidence" value="ECO:0007669"/>
    <property type="project" value="UniProtKB-KW"/>
</dbReference>
<dbReference type="AlphaFoldDB" id="A0A1T4RIA9"/>
<dbReference type="Pfam" id="PF02662">
    <property type="entry name" value="FlpD"/>
    <property type="match status" value="1"/>
</dbReference>
<proteinExistence type="predicted"/>
<evidence type="ECO:0000256" key="1">
    <source>
        <dbReference type="ARBA" id="ARBA00022723"/>
    </source>
</evidence>
<keyword evidence="2" id="KW-0560">Oxidoreductase</keyword>
<dbReference type="GO" id="GO:0051536">
    <property type="term" value="F:iron-sulfur cluster binding"/>
    <property type="evidence" value="ECO:0007669"/>
    <property type="project" value="UniProtKB-KW"/>
</dbReference>